<comment type="caution">
    <text evidence="2">The sequence shown here is derived from an EMBL/GenBank/DDBJ whole genome shotgun (WGS) entry which is preliminary data.</text>
</comment>
<dbReference type="Proteomes" id="UP001234216">
    <property type="component" value="Unassembled WGS sequence"/>
</dbReference>
<evidence type="ECO:0000313" key="2">
    <source>
        <dbReference type="EMBL" id="MDQ0909384.1"/>
    </source>
</evidence>
<reference evidence="2" key="1">
    <citation type="submission" date="2023-07" db="EMBL/GenBank/DDBJ databases">
        <title>Comparative genomics of wheat-associated soil bacteria to identify genetic determinants of phenazine resistance.</title>
        <authorList>
            <person name="Mouncey N."/>
        </authorList>
    </citation>
    <scope>NUCLEOTIDE SEQUENCE</scope>
    <source>
        <strain evidence="2">V4I22</strain>
    </source>
</reference>
<gene>
    <name evidence="2" type="ORF">QFZ22_005369</name>
</gene>
<protein>
    <submittedName>
        <fullName evidence="2">Uncharacterized protein</fullName>
    </submittedName>
</protein>
<sequence>MEDVRVRRGGGPTASPGGLNAESVGSDSRRRGGRRGSSLKTDPGRYPAGPSSRWLTNSPATAARIVVVGDLAQGVQRPGIVESVAAP</sequence>
<organism evidence="2 3">
    <name type="scientific">Streptomyces canus</name>
    <dbReference type="NCBI Taxonomy" id="58343"/>
    <lineage>
        <taxon>Bacteria</taxon>
        <taxon>Bacillati</taxon>
        <taxon>Actinomycetota</taxon>
        <taxon>Actinomycetes</taxon>
        <taxon>Kitasatosporales</taxon>
        <taxon>Streptomycetaceae</taxon>
        <taxon>Streptomyces</taxon>
        <taxon>Streptomyces aurantiacus group</taxon>
    </lineage>
</organism>
<name>A0AAW8FHX9_9ACTN</name>
<evidence type="ECO:0000313" key="3">
    <source>
        <dbReference type="Proteomes" id="UP001234216"/>
    </source>
</evidence>
<proteinExistence type="predicted"/>
<dbReference type="EMBL" id="JAUSZV010000005">
    <property type="protein sequence ID" value="MDQ0909384.1"/>
    <property type="molecule type" value="Genomic_DNA"/>
</dbReference>
<evidence type="ECO:0000256" key="1">
    <source>
        <dbReference type="SAM" id="MobiDB-lite"/>
    </source>
</evidence>
<feature type="region of interest" description="Disordered" evidence="1">
    <location>
        <begin position="1"/>
        <end position="58"/>
    </location>
</feature>
<dbReference type="AlphaFoldDB" id="A0AAW8FHX9"/>
<accession>A0AAW8FHX9</accession>